<gene>
    <name evidence="1" type="ORF">JIN84_00065</name>
</gene>
<protein>
    <submittedName>
        <fullName evidence="1">Uncharacterized protein</fullName>
    </submittedName>
</protein>
<dbReference type="AlphaFoldDB" id="A0A934QZC0"/>
<organism evidence="1 2">
    <name type="scientific">Luteolibacter yonseiensis</name>
    <dbReference type="NCBI Taxonomy" id="1144680"/>
    <lineage>
        <taxon>Bacteria</taxon>
        <taxon>Pseudomonadati</taxon>
        <taxon>Verrucomicrobiota</taxon>
        <taxon>Verrucomicrobiia</taxon>
        <taxon>Verrucomicrobiales</taxon>
        <taxon>Verrucomicrobiaceae</taxon>
        <taxon>Luteolibacter</taxon>
    </lineage>
</organism>
<dbReference type="Proteomes" id="UP000600139">
    <property type="component" value="Unassembled WGS sequence"/>
</dbReference>
<comment type="caution">
    <text evidence="1">The sequence shown here is derived from an EMBL/GenBank/DDBJ whole genome shotgun (WGS) entry which is preliminary data.</text>
</comment>
<dbReference type="EMBL" id="JAENIK010000001">
    <property type="protein sequence ID" value="MBK1814001.1"/>
    <property type="molecule type" value="Genomic_DNA"/>
</dbReference>
<accession>A0A934QZC0</accession>
<proteinExistence type="predicted"/>
<keyword evidence="2" id="KW-1185">Reference proteome</keyword>
<sequence>MTPRQLYDELVAQGCDPKNFQIEGLGGISDVYCLADRGGGRWEVFYSECGIESPPEFFSRDRSEAYEHFRTKILSIPHFHCVGFFHDEDAADGLSKPLDSAGVGIRRDVIPYASATDLRHRIFVSGADVFEARRILGNDLPIRDIAPPLPAARHVPGAPRFRS</sequence>
<dbReference type="RefSeq" id="WP_200348967.1">
    <property type="nucleotide sequence ID" value="NZ_BAABHZ010000005.1"/>
</dbReference>
<reference evidence="1" key="1">
    <citation type="submission" date="2021-01" db="EMBL/GenBank/DDBJ databases">
        <title>Modified the classification status of verrucomicrobia.</title>
        <authorList>
            <person name="Feng X."/>
        </authorList>
    </citation>
    <scope>NUCLEOTIDE SEQUENCE</scope>
    <source>
        <strain evidence="1">JCM 18052</strain>
    </source>
</reference>
<evidence type="ECO:0000313" key="1">
    <source>
        <dbReference type="EMBL" id="MBK1814001.1"/>
    </source>
</evidence>
<evidence type="ECO:0000313" key="2">
    <source>
        <dbReference type="Proteomes" id="UP000600139"/>
    </source>
</evidence>
<name>A0A934QZC0_9BACT</name>